<dbReference type="Proteomes" id="UP001174909">
    <property type="component" value="Unassembled WGS sequence"/>
</dbReference>
<reference evidence="1" key="1">
    <citation type="submission" date="2023-03" db="EMBL/GenBank/DDBJ databases">
        <authorList>
            <person name="Steffen K."/>
            <person name="Cardenas P."/>
        </authorList>
    </citation>
    <scope>NUCLEOTIDE SEQUENCE</scope>
</reference>
<accession>A0AA35RQ02</accession>
<comment type="caution">
    <text evidence="1">The sequence shown here is derived from an EMBL/GenBank/DDBJ whole genome shotgun (WGS) entry which is preliminary data.</text>
</comment>
<proteinExistence type="predicted"/>
<dbReference type="EMBL" id="CASHTH010001420">
    <property type="protein sequence ID" value="CAI8015109.1"/>
    <property type="molecule type" value="Genomic_DNA"/>
</dbReference>
<evidence type="ECO:0000313" key="2">
    <source>
        <dbReference type="Proteomes" id="UP001174909"/>
    </source>
</evidence>
<sequence length="12" mass="1342">MGHCPHFGRGRS</sequence>
<organism evidence="1 2">
    <name type="scientific">Geodia barretti</name>
    <name type="common">Barrett's horny sponge</name>
    <dbReference type="NCBI Taxonomy" id="519541"/>
    <lineage>
        <taxon>Eukaryota</taxon>
        <taxon>Metazoa</taxon>
        <taxon>Porifera</taxon>
        <taxon>Demospongiae</taxon>
        <taxon>Heteroscleromorpha</taxon>
        <taxon>Tetractinellida</taxon>
        <taxon>Astrophorina</taxon>
        <taxon>Geodiidae</taxon>
        <taxon>Geodia</taxon>
    </lineage>
</organism>
<evidence type="ECO:0000313" key="1">
    <source>
        <dbReference type="EMBL" id="CAI8015109.1"/>
    </source>
</evidence>
<protein>
    <submittedName>
        <fullName evidence="1">Uncharacterized protein</fullName>
    </submittedName>
</protein>
<gene>
    <name evidence="1" type="ORF">GBAR_LOCUS9405</name>
</gene>
<name>A0AA35RQ02_GEOBA</name>
<keyword evidence="2" id="KW-1185">Reference proteome</keyword>